<gene>
    <name evidence="2" type="ORF">MYW70_01730</name>
</gene>
<organism evidence="2 3">
    <name type="scientific">Proteus faecis</name>
    <dbReference type="NCBI Taxonomy" id="2050967"/>
    <lineage>
        <taxon>Bacteria</taxon>
        <taxon>Pseudomonadati</taxon>
        <taxon>Pseudomonadota</taxon>
        <taxon>Gammaproteobacteria</taxon>
        <taxon>Enterobacterales</taxon>
        <taxon>Morganellaceae</taxon>
        <taxon>Proteus</taxon>
    </lineage>
</organism>
<feature type="compositionally biased region" description="Polar residues" evidence="1">
    <location>
        <begin position="7"/>
        <end position="18"/>
    </location>
</feature>
<evidence type="ECO:0000256" key="1">
    <source>
        <dbReference type="SAM" id="MobiDB-lite"/>
    </source>
</evidence>
<sequence length="153" mass="17733">MKIDPVYTQSPSHLSSRINTDKTEIIEDHPTSLPRATESDLLAPFLNRDFYQRLQTQGINDAKKILNFLNQYDVMNDGNQTVKENRQRSILMYAHQQSVLDNAENKEAINQTLISFLSYQGFYHQVTLDLLGMTDNQEEYSDFFKPDSASFLF</sequence>
<feature type="region of interest" description="Disordered" evidence="1">
    <location>
        <begin position="1"/>
        <end position="21"/>
    </location>
</feature>
<name>A0ABZ3EN36_9GAMM</name>
<evidence type="ECO:0000313" key="3">
    <source>
        <dbReference type="Proteomes" id="UP001438077"/>
    </source>
</evidence>
<keyword evidence="3" id="KW-1185">Reference proteome</keyword>
<dbReference type="RefSeq" id="WP_249718624.1">
    <property type="nucleotide sequence ID" value="NZ_CP095785.1"/>
</dbReference>
<proteinExistence type="predicted"/>
<evidence type="ECO:0000313" key="2">
    <source>
        <dbReference type="EMBL" id="XAG31966.1"/>
    </source>
</evidence>
<dbReference type="Proteomes" id="UP001438077">
    <property type="component" value="Chromosome"/>
</dbReference>
<protein>
    <submittedName>
        <fullName evidence="2">Uncharacterized protein</fullName>
    </submittedName>
</protein>
<accession>A0ABZ3EN36</accession>
<dbReference type="EMBL" id="CP095785">
    <property type="protein sequence ID" value="XAG31966.1"/>
    <property type="molecule type" value="Genomic_DNA"/>
</dbReference>
<reference evidence="2 3" key="1">
    <citation type="submission" date="2022-03" db="EMBL/GenBank/DDBJ databases">
        <title>Sea Food Isolates.</title>
        <authorList>
            <person name="Li C."/>
        </authorList>
    </citation>
    <scope>NUCLEOTIDE SEQUENCE [LARGE SCALE GENOMIC DNA]</scope>
    <source>
        <strain evidence="2 3">19MO01SH08</strain>
    </source>
</reference>